<evidence type="ECO:0000256" key="12">
    <source>
        <dbReference type="SAM" id="MobiDB-lite"/>
    </source>
</evidence>
<comment type="pathway">
    <text evidence="2 11">Cofactor biosynthesis; NAD(+) biosynthesis; deamido-NAD(+) from nicotinate D-ribonucleotide: step 1/1.</text>
</comment>
<sequence length="239" mass="26278">MMGGTFDPIHHGHLVAASEVADRFDLDEVIFVPTGTPSQKESSKVSPAEDRYLMTVIATASNPRFSVSRVDVDRKKITYTVDTLRDIRAQHPGADLYFITGADALASILSWQHWEELFDLANFVGVSRPGYELGDEHLADYLDKYPPGALTLIEIPALAISSTDCRKRAVENRPVWYLVPDGVVQYISKRQLYGTRAQPSSEGAAPMSSPVAAAVPDQPVDDEPVHQKPTIENNTKGTK</sequence>
<keyword evidence="8 11" id="KW-0067">ATP-binding</keyword>
<evidence type="ECO:0000256" key="8">
    <source>
        <dbReference type="ARBA" id="ARBA00022840"/>
    </source>
</evidence>
<organism evidence="14 15">
    <name type="scientific">Antrihabitans stalagmiti</name>
    <dbReference type="NCBI Taxonomy" id="2799499"/>
    <lineage>
        <taxon>Bacteria</taxon>
        <taxon>Bacillati</taxon>
        <taxon>Actinomycetota</taxon>
        <taxon>Actinomycetes</taxon>
        <taxon>Mycobacteriales</taxon>
        <taxon>Nocardiaceae</taxon>
        <taxon>Antrihabitans</taxon>
    </lineage>
</organism>
<feature type="compositionally biased region" description="Polar residues" evidence="12">
    <location>
        <begin position="230"/>
        <end position="239"/>
    </location>
</feature>
<dbReference type="GO" id="GO:0005524">
    <property type="term" value="F:ATP binding"/>
    <property type="evidence" value="ECO:0007669"/>
    <property type="project" value="UniProtKB-KW"/>
</dbReference>
<reference evidence="14" key="1">
    <citation type="submission" date="2020-12" db="EMBL/GenBank/DDBJ databases">
        <title>Antrihabitans popcorni sp. nov. and Antrihabitans auranticaus sp. nov., isolated from a larva cave.</title>
        <authorList>
            <person name="Lee S.D."/>
            <person name="Kim I.S."/>
        </authorList>
    </citation>
    <scope>NUCLEOTIDE SEQUENCE</scope>
    <source>
        <strain evidence="14">YC3-6</strain>
    </source>
</reference>
<dbReference type="NCBIfam" id="TIGR00482">
    <property type="entry name" value="nicotinate (nicotinamide) nucleotide adenylyltransferase"/>
    <property type="match status" value="1"/>
</dbReference>
<name>A0A934NW19_9NOCA</name>
<feature type="region of interest" description="Disordered" evidence="12">
    <location>
        <begin position="197"/>
        <end position="239"/>
    </location>
</feature>
<evidence type="ECO:0000256" key="11">
    <source>
        <dbReference type="HAMAP-Rule" id="MF_00244"/>
    </source>
</evidence>
<dbReference type="PANTHER" id="PTHR39321">
    <property type="entry name" value="NICOTINATE-NUCLEOTIDE ADENYLYLTRANSFERASE-RELATED"/>
    <property type="match status" value="1"/>
</dbReference>
<keyword evidence="9 11" id="KW-0520">NAD</keyword>
<dbReference type="EC" id="2.7.7.18" evidence="11"/>
<keyword evidence="5 11" id="KW-0808">Transferase</keyword>
<dbReference type="FunFam" id="3.40.50.620:FF:000039">
    <property type="entry name" value="Probable nicotinate-nucleotide adenylyltransferase"/>
    <property type="match status" value="1"/>
</dbReference>
<comment type="catalytic activity">
    <reaction evidence="10 11">
        <text>nicotinate beta-D-ribonucleotide + ATP + H(+) = deamido-NAD(+) + diphosphate</text>
        <dbReference type="Rhea" id="RHEA:22860"/>
        <dbReference type="ChEBI" id="CHEBI:15378"/>
        <dbReference type="ChEBI" id="CHEBI:30616"/>
        <dbReference type="ChEBI" id="CHEBI:33019"/>
        <dbReference type="ChEBI" id="CHEBI:57502"/>
        <dbReference type="ChEBI" id="CHEBI:58437"/>
        <dbReference type="EC" id="2.7.7.18"/>
    </reaction>
</comment>
<dbReference type="PANTHER" id="PTHR39321:SF3">
    <property type="entry name" value="PHOSPHOPANTETHEINE ADENYLYLTRANSFERASE"/>
    <property type="match status" value="1"/>
</dbReference>
<proteinExistence type="inferred from homology"/>
<keyword evidence="15" id="KW-1185">Reference proteome</keyword>
<dbReference type="Gene3D" id="3.40.50.620">
    <property type="entry name" value="HUPs"/>
    <property type="match status" value="1"/>
</dbReference>
<evidence type="ECO:0000256" key="9">
    <source>
        <dbReference type="ARBA" id="ARBA00023027"/>
    </source>
</evidence>
<evidence type="ECO:0000256" key="6">
    <source>
        <dbReference type="ARBA" id="ARBA00022695"/>
    </source>
</evidence>
<keyword evidence="7 11" id="KW-0547">Nucleotide-binding</keyword>
<evidence type="ECO:0000313" key="15">
    <source>
        <dbReference type="Proteomes" id="UP000655868"/>
    </source>
</evidence>
<dbReference type="Pfam" id="PF01467">
    <property type="entry name" value="CTP_transf_like"/>
    <property type="match status" value="1"/>
</dbReference>
<dbReference type="SUPFAM" id="SSF52374">
    <property type="entry name" value="Nucleotidylyl transferase"/>
    <property type="match status" value="1"/>
</dbReference>
<feature type="domain" description="Cytidyltransferase-like" evidence="13">
    <location>
        <begin position="1"/>
        <end position="168"/>
    </location>
</feature>
<evidence type="ECO:0000256" key="7">
    <source>
        <dbReference type="ARBA" id="ARBA00022741"/>
    </source>
</evidence>
<evidence type="ECO:0000259" key="13">
    <source>
        <dbReference type="Pfam" id="PF01467"/>
    </source>
</evidence>
<dbReference type="NCBIfam" id="NF000840">
    <property type="entry name" value="PRK00071.1-3"/>
    <property type="match status" value="1"/>
</dbReference>
<dbReference type="HAMAP" id="MF_00244">
    <property type="entry name" value="NaMN_adenylyltr"/>
    <property type="match status" value="1"/>
</dbReference>
<comment type="similarity">
    <text evidence="3 11">Belongs to the NadD family.</text>
</comment>
<dbReference type="EMBL" id="JAEMNV010000011">
    <property type="protein sequence ID" value="MBJ8342327.1"/>
    <property type="molecule type" value="Genomic_DNA"/>
</dbReference>
<evidence type="ECO:0000256" key="10">
    <source>
        <dbReference type="ARBA" id="ARBA00048721"/>
    </source>
</evidence>
<evidence type="ECO:0000256" key="3">
    <source>
        <dbReference type="ARBA" id="ARBA00009014"/>
    </source>
</evidence>
<dbReference type="GO" id="GO:0009435">
    <property type="term" value="P:NAD+ biosynthetic process"/>
    <property type="evidence" value="ECO:0007669"/>
    <property type="project" value="UniProtKB-UniRule"/>
</dbReference>
<accession>A0A934NW19</accession>
<feature type="compositionally biased region" description="Low complexity" evidence="12">
    <location>
        <begin position="204"/>
        <end position="216"/>
    </location>
</feature>
<evidence type="ECO:0000256" key="5">
    <source>
        <dbReference type="ARBA" id="ARBA00022679"/>
    </source>
</evidence>
<dbReference type="NCBIfam" id="TIGR00125">
    <property type="entry name" value="cyt_tran_rel"/>
    <property type="match status" value="1"/>
</dbReference>
<evidence type="ECO:0000256" key="2">
    <source>
        <dbReference type="ARBA" id="ARBA00005019"/>
    </source>
</evidence>
<dbReference type="AlphaFoldDB" id="A0A934NW19"/>
<evidence type="ECO:0000313" key="14">
    <source>
        <dbReference type="EMBL" id="MBJ8342327.1"/>
    </source>
</evidence>
<evidence type="ECO:0000256" key="4">
    <source>
        <dbReference type="ARBA" id="ARBA00022642"/>
    </source>
</evidence>
<comment type="function">
    <text evidence="1 11">Catalyzes the reversible adenylation of nicotinate mononucleotide (NaMN) to nicotinic acid adenine dinucleotide (NaAD).</text>
</comment>
<evidence type="ECO:0000256" key="1">
    <source>
        <dbReference type="ARBA" id="ARBA00002324"/>
    </source>
</evidence>
<gene>
    <name evidence="11" type="primary">nadD</name>
    <name evidence="14" type="ORF">JGU71_25880</name>
</gene>
<dbReference type="CDD" id="cd02165">
    <property type="entry name" value="NMNAT"/>
    <property type="match status" value="1"/>
</dbReference>
<dbReference type="Proteomes" id="UP000655868">
    <property type="component" value="Unassembled WGS sequence"/>
</dbReference>
<dbReference type="InterPro" id="IPR014729">
    <property type="entry name" value="Rossmann-like_a/b/a_fold"/>
</dbReference>
<dbReference type="GO" id="GO:0004515">
    <property type="term" value="F:nicotinate-nucleotide adenylyltransferase activity"/>
    <property type="evidence" value="ECO:0007669"/>
    <property type="project" value="UniProtKB-UniRule"/>
</dbReference>
<protein>
    <recommendedName>
        <fullName evidence="11">Probable nicotinate-nucleotide adenylyltransferase</fullName>
        <ecNumber evidence="11">2.7.7.18</ecNumber>
    </recommendedName>
    <alternativeName>
        <fullName evidence="11">Deamido-NAD(+) diphosphorylase</fullName>
    </alternativeName>
    <alternativeName>
        <fullName evidence="11">Deamido-NAD(+) pyrophosphorylase</fullName>
    </alternativeName>
    <alternativeName>
        <fullName evidence="11">Nicotinate mononucleotide adenylyltransferase</fullName>
        <shortName evidence="11">NaMN adenylyltransferase</shortName>
    </alternativeName>
</protein>
<dbReference type="InterPro" id="IPR004821">
    <property type="entry name" value="Cyt_trans-like"/>
</dbReference>
<keyword evidence="6 11" id="KW-0548">Nucleotidyltransferase</keyword>
<comment type="caution">
    <text evidence="14">The sequence shown here is derived from an EMBL/GenBank/DDBJ whole genome shotgun (WGS) entry which is preliminary data.</text>
</comment>
<dbReference type="InterPro" id="IPR005248">
    <property type="entry name" value="NadD/NMNAT"/>
</dbReference>
<keyword evidence="4 11" id="KW-0662">Pyridine nucleotide biosynthesis</keyword>